<reference evidence="2 4" key="1">
    <citation type="journal article" date="2013" name="J. Virol.">
        <title>Comparative genomics of carp herpesviruses.</title>
        <authorList>
            <person name="Davison A.J."/>
            <person name="Kurobe T."/>
            <person name="Gatherer D."/>
            <person name="Cunningham C."/>
            <person name="Korf I."/>
            <person name="Fukuda H."/>
            <person name="Hedrick R.P."/>
            <person name="Waltzek T.B."/>
        </authorList>
    </citation>
    <scope>NUCLEOTIDE SEQUENCE [LARGE SCALE GENOMIC DNA]</scope>
    <source>
        <strain evidence="2">ST-J1</strain>
    </source>
</reference>
<name>K7PCF6_CYHV2</name>
<dbReference type="GeneID" id="14011448"/>
<gene>
    <name evidence="2" type="ORF">CyHV2_ORF50</name>
</gene>
<reference evidence="3" key="2">
    <citation type="submission" date="2019-10" db="EMBL/GenBank/DDBJ databases">
        <title>The complete genome of Cyprinid herpesvirus 2, a new strain isolated from Allogynogenetic crucian carp.</title>
        <authorList>
            <person name="Jiang Y."/>
            <person name="Wang H."/>
            <person name="Lu L."/>
        </authorList>
    </citation>
    <scope>NUCLEOTIDE SEQUENCE</scope>
    <source>
        <strain evidence="3">YC-01</strain>
    </source>
</reference>
<dbReference type="EMBL" id="JQ815364">
    <property type="protein sequence ID" value="AFJ20592.1"/>
    <property type="molecule type" value="Genomic_DNA"/>
</dbReference>
<organism evidence="2 4">
    <name type="scientific">Cyprinid herpesvirus 2</name>
    <name type="common">CyHV-2</name>
    <dbReference type="NCBI Taxonomy" id="317878"/>
    <lineage>
        <taxon>Viruses</taxon>
        <taxon>Duplodnaviria</taxon>
        <taxon>Heunggongvirae</taxon>
        <taxon>Peploviricota</taxon>
        <taxon>Herviviricetes</taxon>
        <taxon>Herpesvirales</taxon>
        <taxon>Alloherpesviridae</taxon>
        <taxon>Cyvirus</taxon>
        <taxon>Cyvirus cyprinidallo2</taxon>
    </lineage>
</organism>
<evidence type="ECO:0000313" key="2">
    <source>
        <dbReference type="EMBL" id="AFJ20592.1"/>
    </source>
</evidence>
<dbReference type="KEGG" id="vg:14011448"/>
<dbReference type="Proteomes" id="UP000101183">
    <property type="component" value="Segment"/>
</dbReference>
<keyword evidence="4" id="KW-1185">Reference proteome</keyword>
<dbReference type="EMBL" id="MN593216">
    <property type="protein sequence ID" value="QIV66868.1"/>
    <property type="molecule type" value="Genomic_DNA"/>
</dbReference>
<accession>K7PCF6</accession>
<evidence type="ECO:0000313" key="4">
    <source>
        <dbReference type="Proteomes" id="UP000101183"/>
    </source>
</evidence>
<feature type="region of interest" description="Disordered" evidence="1">
    <location>
        <begin position="190"/>
        <end position="219"/>
    </location>
</feature>
<proteinExistence type="predicted"/>
<sequence length="219" mass="25056">MGLLDDLRAVLTCQYATNVQQHACGYFGRALNPENHWDDFNLNEYILACLLTVDSVSAEDLLKRGATPLQVGKVFLIKSVFPYDYFNGEKAGVDDRHANNQLLANNFREASTDDAIRLAGETLKRTVGLRLLHYKVDQSEICRLLNTELPEWDPRYIHESYPVGTFFVDRSTQTCFEHIRRQKCLLKKKLDPPRRSTATATRKRLKKEEEGEGATYPTT</sequence>
<dbReference type="RefSeq" id="YP_007003871.1">
    <property type="nucleotide sequence ID" value="NC_019495.1"/>
</dbReference>
<evidence type="ECO:0000313" key="3">
    <source>
        <dbReference type="EMBL" id="QIV66868.1"/>
    </source>
</evidence>
<protein>
    <submittedName>
        <fullName evidence="2">Protein ORF50</fullName>
    </submittedName>
</protein>
<evidence type="ECO:0000256" key="1">
    <source>
        <dbReference type="SAM" id="MobiDB-lite"/>
    </source>
</evidence>